<feature type="domain" description="PARP-type" evidence="7">
    <location>
        <begin position="4"/>
        <end position="120"/>
    </location>
</feature>
<dbReference type="Pfam" id="PF00645">
    <property type="entry name" value="zf-PARP"/>
    <property type="match status" value="1"/>
</dbReference>
<dbReference type="KEGG" id="mlr:MELLADRAFT_88249"/>
<dbReference type="GO" id="GO:0005634">
    <property type="term" value="C:nucleus"/>
    <property type="evidence" value="ECO:0007669"/>
    <property type="project" value="UniProtKB-SubCell"/>
</dbReference>
<feature type="compositionally biased region" description="Basic residues" evidence="6">
    <location>
        <begin position="221"/>
        <end position="230"/>
    </location>
</feature>
<dbReference type="Gene3D" id="3.30.1740.10">
    <property type="entry name" value="Zinc finger, PARP-type"/>
    <property type="match status" value="1"/>
</dbReference>
<dbReference type="InterPro" id="IPR036957">
    <property type="entry name" value="Znf_PARP_sf"/>
</dbReference>
<dbReference type="SUPFAM" id="SSF57716">
    <property type="entry name" value="Glucocorticoid receptor-like (DNA-binding domain)"/>
    <property type="match status" value="1"/>
</dbReference>
<proteinExistence type="predicted"/>
<organism evidence="9">
    <name type="scientific">Melampsora larici-populina (strain 98AG31 / pathotype 3-4-7)</name>
    <name type="common">Poplar leaf rust fungus</name>
    <dbReference type="NCBI Taxonomy" id="747676"/>
    <lineage>
        <taxon>Eukaryota</taxon>
        <taxon>Fungi</taxon>
        <taxon>Dikarya</taxon>
        <taxon>Basidiomycota</taxon>
        <taxon>Pucciniomycotina</taxon>
        <taxon>Pucciniomycetes</taxon>
        <taxon>Pucciniales</taxon>
        <taxon>Melampsoraceae</taxon>
        <taxon>Melampsora</taxon>
    </lineage>
</organism>
<protein>
    <recommendedName>
        <fullName evidence="7">PARP-type domain-containing protein</fullName>
    </recommendedName>
</protein>
<evidence type="ECO:0000256" key="2">
    <source>
        <dbReference type="ARBA" id="ARBA00022723"/>
    </source>
</evidence>
<evidence type="ECO:0000256" key="5">
    <source>
        <dbReference type="ARBA" id="ARBA00023242"/>
    </source>
</evidence>
<evidence type="ECO:0000256" key="4">
    <source>
        <dbReference type="ARBA" id="ARBA00022833"/>
    </source>
</evidence>
<dbReference type="eggNOG" id="ENOG502S59M">
    <property type="taxonomic scope" value="Eukaryota"/>
</dbReference>
<dbReference type="AlphaFoldDB" id="F4RR41"/>
<dbReference type="OrthoDB" id="429950at2759"/>
<evidence type="ECO:0000259" key="7">
    <source>
        <dbReference type="PROSITE" id="PS50064"/>
    </source>
</evidence>
<dbReference type="GO" id="GO:0008270">
    <property type="term" value="F:zinc ion binding"/>
    <property type="evidence" value="ECO:0007669"/>
    <property type="project" value="UniProtKB-KW"/>
</dbReference>
<dbReference type="PROSITE" id="PS50064">
    <property type="entry name" value="ZF_PARP_2"/>
    <property type="match status" value="1"/>
</dbReference>
<dbReference type="VEuPathDB" id="FungiDB:MELLADRAFT_88249"/>
<dbReference type="HOGENOM" id="CLU_045993_3_0_1"/>
<dbReference type="GeneID" id="18934807"/>
<dbReference type="EMBL" id="GL883114">
    <property type="protein sequence ID" value="EGG05148.1"/>
    <property type="molecule type" value="Genomic_DNA"/>
</dbReference>
<name>F4RR41_MELLP</name>
<sequence length="242" mass="26709">MGAYRIEYSSNNRAQCNGKKPCKGNLKCARLSLPYPTPAKNHPLYSHAGTKITKGEIRVGVWVVFKEAGSFKWRHWGCCTEAMFGNLSTELDGKIEELDGFEDMKPEDQTKIKKAFEVGHVDPADIPASAIAAEKEGEENKEEDPKPKKRKKAAAKKGPADSETADVQDDVAGEEEDLPKPKKKRAPANMICSTSAFVLNRKVAKVDDENVEDADKDAAPKKKRVYNRKKKVEETTVASGSD</sequence>
<accession>F4RR41</accession>
<keyword evidence="2" id="KW-0479">Metal-binding</keyword>
<evidence type="ECO:0000313" key="9">
    <source>
        <dbReference type="Proteomes" id="UP000001072"/>
    </source>
</evidence>
<gene>
    <name evidence="8" type="ORF">MELLADRAFT_88249</name>
</gene>
<evidence type="ECO:0000256" key="1">
    <source>
        <dbReference type="ARBA" id="ARBA00004123"/>
    </source>
</evidence>
<keyword evidence="4" id="KW-0862">Zinc</keyword>
<dbReference type="GO" id="GO:0003677">
    <property type="term" value="F:DNA binding"/>
    <property type="evidence" value="ECO:0007669"/>
    <property type="project" value="InterPro"/>
</dbReference>
<evidence type="ECO:0000256" key="6">
    <source>
        <dbReference type="SAM" id="MobiDB-lite"/>
    </source>
</evidence>
<feature type="region of interest" description="Disordered" evidence="6">
    <location>
        <begin position="132"/>
        <end position="242"/>
    </location>
</feature>
<dbReference type="RefSeq" id="XP_007411513.1">
    <property type="nucleotide sequence ID" value="XM_007411451.1"/>
</dbReference>
<comment type="subcellular location">
    <subcellularLocation>
        <location evidence="1">Nucleus</location>
    </subcellularLocation>
</comment>
<keyword evidence="5" id="KW-0539">Nucleus</keyword>
<dbReference type="InterPro" id="IPR001510">
    <property type="entry name" value="Znf_PARP"/>
</dbReference>
<feature type="compositionally biased region" description="Acidic residues" evidence="6">
    <location>
        <begin position="163"/>
        <end position="177"/>
    </location>
</feature>
<keyword evidence="3" id="KW-0863">Zinc-finger</keyword>
<dbReference type="InParanoid" id="F4RR41"/>
<reference evidence="9" key="1">
    <citation type="journal article" date="2011" name="Proc. Natl. Acad. Sci. U.S.A.">
        <title>Obligate biotrophy features unraveled by the genomic analysis of rust fungi.</title>
        <authorList>
            <person name="Duplessis S."/>
            <person name="Cuomo C.A."/>
            <person name="Lin Y.-C."/>
            <person name="Aerts A."/>
            <person name="Tisserant E."/>
            <person name="Veneault-Fourrey C."/>
            <person name="Joly D.L."/>
            <person name="Hacquard S."/>
            <person name="Amselem J."/>
            <person name="Cantarel B.L."/>
            <person name="Chiu R."/>
            <person name="Coutinho P.M."/>
            <person name="Feau N."/>
            <person name="Field M."/>
            <person name="Frey P."/>
            <person name="Gelhaye E."/>
            <person name="Goldberg J."/>
            <person name="Grabherr M.G."/>
            <person name="Kodira C.D."/>
            <person name="Kohler A."/>
            <person name="Kuees U."/>
            <person name="Lindquist E.A."/>
            <person name="Lucas S.M."/>
            <person name="Mago R."/>
            <person name="Mauceli E."/>
            <person name="Morin E."/>
            <person name="Murat C."/>
            <person name="Pangilinan J.L."/>
            <person name="Park R."/>
            <person name="Pearson M."/>
            <person name="Quesneville H."/>
            <person name="Rouhier N."/>
            <person name="Sakthikumar S."/>
            <person name="Salamov A.A."/>
            <person name="Schmutz J."/>
            <person name="Selles B."/>
            <person name="Shapiro H."/>
            <person name="Tanguay P."/>
            <person name="Tuskan G.A."/>
            <person name="Henrissat B."/>
            <person name="Van de Peer Y."/>
            <person name="Rouze P."/>
            <person name="Ellis J.G."/>
            <person name="Dodds P.N."/>
            <person name="Schein J.E."/>
            <person name="Zhong S."/>
            <person name="Hamelin R.C."/>
            <person name="Grigoriev I.V."/>
            <person name="Szabo L.J."/>
            <person name="Martin F."/>
        </authorList>
    </citation>
    <scope>NUCLEOTIDE SEQUENCE [LARGE SCALE GENOMIC DNA]</scope>
    <source>
        <strain evidence="9">98AG31 / pathotype 3-4-7</strain>
    </source>
</reference>
<evidence type="ECO:0000256" key="3">
    <source>
        <dbReference type="ARBA" id="ARBA00022771"/>
    </source>
</evidence>
<dbReference type="Proteomes" id="UP000001072">
    <property type="component" value="Unassembled WGS sequence"/>
</dbReference>
<dbReference type="SMART" id="SM01336">
    <property type="entry name" value="zf-PARP"/>
    <property type="match status" value="1"/>
</dbReference>
<keyword evidence="9" id="KW-1185">Reference proteome</keyword>
<evidence type="ECO:0000313" key="8">
    <source>
        <dbReference type="EMBL" id="EGG05148.1"/>
    </source>
</evidence>
<dbReference type="STRING" id="747676.F4RR41"/>